<dbReference type="KEGG" id="samy:DB32_003244"/>
<sequence length="49" mass="5737">MEVARKPGDDDAVLRAVQRDVRVREARLGDEGFYILLHWSEEDEKRGPR</sequence>
<protein>
    <submittedName>
        <fullName evidence="1">Uncharacterized protein</fullName>
    </submittedName>
</protein>
<accession>A0A0F6YHR9</accession>
<proteinExistence type="predicted"/>
<evidence type="ECO:0000313" key="1">
    <source>
        <dbReference type="EMBL" id="AKF06095.1"/>
    </source>
</evidence>
<evidence type="ECO:0000313" key="2">
    <source>
        <dbReference type="Proteomes" id="UP000034883"/>
    </source>
</evidence>
<dbReference type="AlphaFoldDB" id="A0A0F6YHR9"/>
<reference evidence="1 2" key="1">
    <citation type="submission" date="2015-03" db="EMBL/GenBank/DDBJ databases">
        <title>Genome assembly of Sandaracinus amylolyticus DSM 53668.</title>
        <authorList>
            <person name="Sharma G."/>
            <person name="Subramanian S."/>
        </authorList>
    </citation>
    <scope>NUCLEOTIDE SEQUENCE [LARGE SCALE GENOMIC DNA]</scope>
    <source>
        <strain evidence="1 2">DSM 53668</strain>
    </source>
</reference>
<organism evidence="1 2">
    <name type="scientific">Sandaracinus amylolyticus</name>
    <dbReference type="NCBI Taxonomy" id="927083"/>
    <lineage>
        <taxon>Bacteria</taxon>
        <taxon>Pseudomonadati</taxon>
        <taxon>Myxococcota</taxon>
        <taxon>Polyangia</taxon>
        <taxon>Polyangiales</taxon>
        <taxon>Sandaracinaceae</taxon>
        <taxon>Sandaracinus</taxon>
    </lineage>
</organism>
<gene>
    <name evidence="1" type="ORF">DB32_003244</name>
</gene>
<dbReference type="Proteomes" id="UP000034883">
    <property type="component" value="Chromosome"/>
</dbReference>
<name>A0A0F6YHR9_9BACT</name>
<dbReference type="EMBL" id="CP011125">
    <property type="protein sequence ID" value="AKF06095.1"/>
    <property type="molecule type" value="Genomic_DNA"/>
</dbReference>
<keyword evidence="2" id="KW-1185">Reference proteome</keyword>
<dbReference type="STRING" id="927083.DB32_003244"/>